<gene>
    <name evidence="1" type="ORF">GCM10017581_076650</name>
</gene>
<dbReference type="GO" id="GO:0003677">
    <property type="term" value="F:DNA binding"/>
    <property type="evidence" value="ECO:0007669"/>
    <property type="project" value="InterPro"/>
</dbReference>
<name>A0A9W6KRJ0_9ACTN</name>
<evidence type="ECO:0000313" key="2">
    <source>
        <dbReference type="Proteomes" id="UP001143480"/>
    </source>
</evidence>
<protein>
    <recommendedName>
        <fullName evidence="3">Site-specific recombinase XerD</fullName>
    </recommendedName>
</protein>
<dbReference type="AlphaFoldDB" id="A0A9W6KRJ0"/>
<reference evidence="1" key="1">
    <citation type="journal article" date="2014" name="Int. J. Syst. Evol. Microbiol.">
        <title>Complete genome sequence of Corynebacterium casei LMG S-19264T (=DSM 44701T), isolated from a smear-ripened cheese.</title>
        <authorList>
            <consortium name="US DOE Joint Genome Institute (JGI-PGF)"/>
            <person name="Walter F."/>
            <person name="Albersmeier A."/>
            <person name="Kalinowski J."/>
            <person name="Ruckert C."/>
        </authorList>
    </citation>
    <scope>NUCLEOTIDE SEQUENCE</scope>
    <source>
        <strain evidence="1">VKM Ac-1321</strain>
    </source>
</reference>
<evidence type="ECO:0008006" key="3">
    <source>
        <dbReference type="Google" id="ProtNLM"/>
    </source>
</evidence>
<reference evidence="1" key="2">
    <citation type="submission" date="2023-01" db="EMBL/GenBank/DDBJ databases">
        <authorList>
            <person name="Sun Q."/>
            <person name="Evtushenko L."/>
        </authorList>
    </citation>
    <scope>NUCLEOTIDE SEQUENCE</scope>
    <source>
        <strain evidence="1">VKM Ac-1321</strain>
    </source>
</reference>
<sequence>MPIAHAGLDDVGDTKVVRYVRGVLVASGVLPDRDEHLHRLERWVTNTVAAVSDPDDRLVVHRYVHWYLLHRLRARITPQRPVTVEQAKRLRSHAITAVAVLRAVRAEGSSLAALSETDVSEWLAGRQVAGRTWLGAFLRWAYRQRLCTVTLPAQQWTGPRSRIDHAHRWDLARRLLHDDTLPLADRIAGLFVVLYVQTASSLCALRCDQIQPTPSGARLLFGTTPVDLPTGLVTLITALRTRRAGTEREATPWLFPGRPRTQPITPGQLTNRLNAIGVTVRQARTTALLQLAVELPAAVLARCLGIDVTSAVAWQRAASGDWHTYAARIADGQSSLRTI</sequence>
<dbReference type="SUPFAM" id="SSF56349">
    <property type="entry name" value="DNA breaking-rejoining enzymes"/>
    <property type="match status" value="1"/>
</dbReference>
<dbReference type="RefSeq" id="WP_271189899.1">
    <property type="nucleotide sequence ID" value="NZ_BSFP01000065.1"/>
</dbReference>
<dbReference type="Proteomes" id="UP001143480">
    <property type="component" value="Unassembled WGS sequence"/>
</dbReference>
<evidence type="ECO:0000313" key="1">
    <source>
        <dbReference type="EMBL" id="GLL05917.1"/>
    </source>
</evidence>
<organism evidence="1 2">
    <name type="scientific">Dactylosporangium matsuzakiense</name>
    <dbReference type="NCBI Taxonomy" id="53360"/>
    <lineage>
        <taxon>Bacteria</taxon>
        <taxon>Bacillati</taxon>
        <taxon>Actinomycetota</taxon>
        <taxon>Actinomycetes</taxon>
        <taxon>Micromonosporales</taxon>
        <taxon>Micromonosporaceae</taxon>
        <taxon>Dactylosporangium</taxon>
    </lineage>
</organism>
<proteinExistence type="predicted"/>
<accession>A0A9W6KRJ0</accession>
<dbReference type="EMBL" id="BSFP01000065">
    <property type="protein sequence ID" value="GLL05917.1"/>
    <property type="molecule type" value="Genomic_DNA"/>
</dbReference>
<dbReference type="InterPro" id="IPR011010">
    <property type="entry name" value="DNA_brk_join_enz"/>
</dbReference>
<comment type="caution">
    <text evidence="1">The sequence shown here is derived from an EMBL/GenBank/DDBJ whole genome shotgun (WGS) entry which is preliminary data.</text>
</comment>
<keyword evidence="2" id="KW-1185">Reference proteome</keyword>